<evidence type="ECO:0000259" key="4">
    <source>
        <dbReference type="Pfam" id="PF00326"/>
    </source>
</evidence>
<gene>
    <name evidence="6" type="ORF">G8E10_04465</name>
</gene>
<keyword evidence="2" id="KW-0378">Hydrolase</keyword>
<dbReference type="InterPro" id="IPR023302">
    <property type="entry name" value="Pept_S9A_N"/>
</dbReference>
<dbReference type="GO" id="GO:0006508">
    <property type="term" value="P:proteolysis"/>
    <property type="evidence" value="ECO:0007669"/>
    <property type="project" value="UniProtKB-KW"/>
</dbReference>
<name>A0AA43ZDI0_9HYPH</name>
<reference evidence="6" key="1">
    <citation type="submission" date="2020-03" db="EMBL/GenBank/DDBJ databases">
        <title>Ferranicluibacter endophyticum gen. nov., sp. nov., a new genus isolated from Rubus ulmifolius Schott. stem.</title>
        <authorList>
            <person name="Roca-Couso R."/>
            <person name="Flores-Felix J.D."/>
            <person name="Igual J.M."/>
            <person name="Rivas R."/>
        </authorList>
    </citation>
    <scope>NUCLEOTIDE SEQUENCE</scope>
    <source>
        <strain evidence="6">CRRU44</strain>
    </source>
</reference>
<dbReference type="InterPro" id="IPR029058">
    <property type="entry name" value="AB_hydrolase_fold"/>
</dbReference>
<dbReference type="InterPro" id="IPR001375">
    <property type="entry name" value="Peptidase_S9_cat"/>
</dbReference>
<dbReference type="InterPro" id="IPR051167">
    <property type="entry name" value="Prolyl_oligopep/macrocyclase"/>
</dbReference>
<feature type="domain" description="Peptidase S9 prolyl oligopeptidase catalytic" evidence="4">
    <location>
        <begin position="481"/>
        <end position="684"/>
    </location>
</feature>
<dbReference type="SUPFAM" id="SSF50993">
    <property type="entry name" value="Peptidase/esterase 'gauge' domain"/>
    <property type="match status" value="1"/>
</dbReference>
<dbReference type="AlphaFoldDB" id="A0AA43ZDI0"/>
<evidence type="ECO:0000256" key="3">
    <source>
        <dbReference type="ARBA" id="ARBA00022825"/>
    </source>
</evidence>
<dbReference type="PANTHER" id="PTHR42881:SF13">
    <property type="entry name" value="PROLYL ENDOPEPTIDASE"/>
    <property type="match status" value="1"/>
</dbReference>
<dbReference type="GO" id="GO:0005829">
    <property type="term" value="C:cytosol"/>
    <property type="evidence" value="ECO:0007669"/>
    <property type="project" value="TreeGrafter"/>
</dbReference>
<accession>A0AA43ZDI0</accession>
<dbReference type="RefSeq" id="WP_167127350.1">
    <property type="nucleotide sequence ID" value="NZ_JAANCM010000002.1"/>
</dbReference>
<dbReference type="Pfam" id="PF00326">
    <property type="entry name" value="Peptidase_S9"/>
    <property type="match status" value="1"/>
</dbReference>
<dbReference type="Gene3D" id="2.130.10.120">
    <property type="entry name" value="Prolyl oligopeptidase, N-terminal domain"/>
    <property type="match status" value="1"/>
</dbReference>
<dbReference type="EMBL" id="JAANCM010000002">
    <property type="protein sequence ID" value="NHT75008.1"/>
    <property type="molecule type" value="Genomic_DNA"/>
</dbReference>
<keyword evidence="3" id="KW-0720">Serine protease</keyword>
<dbReference type="GO" id="GO:0070012">
    <property type="term" value="F:oligopeptidase activity"/>
    <property type="evidence" value="ECO:0007669"/>
    <property type="project" value="TreeGrafter"/>
</dbReference>
<dbReference type="PRINTS" id="PR00862">
    <property type="entry name" value="PROLIGOPTASE"/>
</dbReference>
<evidence type="ECO:0000313" key="6">
    <source>
        <dbReference type="EMBL" id="NHT75008.1"/>
    </source>
</evidence>
<dbReference type="Proteomes" id="UP001155840">
    <property type="component" value="Unassembled WGS sequence"/>
</dbReference>
<proteinExistence type="predicted"/>
<keyword evidence="7" id="KW-1185">Reference proteome</keyword>
<dbReference type="SUPFAM" id="SSF53474">
    <property type="entry name" value="alpha/beta-Hydrolases"/>
    <property type="match status" value="1"/>
</dbReference>
<feature type="domain" description="Peptidase S9A N-terminal" evidence="5">
    <location>
        <begin position="4"/>
        <end position="213"/>
    </location>
</feature>
<evidence type="ECO:0000256" key="2">
    <source>
        <dbReference type="ARBA" id="ARBA00022801"/>
    </source>
</evidence>
<dbReference type="PANTHER" id="PTHR42881">
    <property type="entry name" value="PROLYL ENDOPEPTIDASE"/>
    <property type="match status" value="1"/>
</dbReference>
<evidence type="ECO:0000259" key="5">
    <source>
        <dbReference type="Pfam" id="PF02897"/>
    </source>
</evidence>
<evidence type="ECO:0000313" key="7">
    <source>
        <dbReference type="Proteomes" id="UP001155840"/>
    </source>
</evidence>
<sequence>MHLYLETDDDARTVDFVARENVLSDTALKTDAFDADAAAFKAMMERDDRLIHFSRRGDWLNTFRKTAGNPMGVWQRLPATQAPVPEAAWETVFDLDAYNAAEGRTWIWRGAVTCPWDPSRVLLSLSDGGSDLRIFREFDCESLAFVEGGFSTPLARSHATWESLDHILYFGSIDRESATQSSWPRVGRRVARGQDVAEAATVFAAEDSDVTGYGTVYGPEMARLSQGDHLSGNERLSIFTAVHTIGTASHVVSKNGGTPVPLDIPRESDAGTNHRFCLWRAKTDERVPSGSLVLQELPVRLGSDQPPAPARVLFTPTGRRFCTDFMLLRDWCVFTIADTMTPRLFLLDLRVEDAEPFELTLPDGVETLSYHPLYSDLHLGDDTLIVSGQGFLQPPTLYRLDLSDRAKPLALQPVAASPAYFDASGMSSLLLEATSEDGTAVPYRLVLPATFDMGTLPVLLYGYGGFEVPLQPYYSGVTGRWLEQGGAYVQAYIRGGGEFGAAWHKAAKREGRHRAFADFAAIARDLVARGYTKPQHIACNGGSNGGLLTGVMLTRYPDLFGAVWCQVPVLDMLRFHTFPAGRAWMDEYGDPDNAQDRETMLAYSPLQAVRPATEVTYPPIYIESSSNDDRVHPSHARRFAAQLRELGHDPLFHEFTSGGHGGEGDTAASAARIATGYSFLRQTIMKPAATE</sequence>
<comment type="caution">
    <text evidence="6">The sequence shown here is derived from an EMBL/GenBank/DDBJ whole genome shotgun (WGS) entry which is preliminary data.</text>
</comment>
<dbReference type="InterPro" id="IPR002470">
    <property type="entry name" value="Peptidase_S9A"/>
</dbReference>
<organism evidence="6 7">
    <name type="scientific">Ferranicluibacter rubi</name>
    <dbReference type="NCBI Taxonomy" id="2715133"/>
    <lineage>
        <taxon>Bacteria</taxon>
        <taxon>Pseudomonadati</taxon>
        <taxon>Pseudomonadota</taxon>
        <taxon>Alphaproteobacteria</taxon>
        <taxon>Hyphomicrobiales</taxon>
        <taxon>Rhizobiaceae</taxon>
        <taxon>Ferranicluibacter</taxon>
    </lineage>
</organism>
<keyword evidence="1" id="KW-0645">Protease</keyword>
<dbReference type="GO" id="GO:0004252">
    <property type="term" value="F:serine-type endopeptidase activity"/>
    <property type="evidence" value="ECO:0007669"/>
    <property type="project" value="InterPro"/>
</dbReference>
<evidence type="ECO:0000256" key="1">
    <source>
        <dbReference type="ARBA" id="ARBA00022670"/>
    </source>
</evidence>
<protein>
    <submittedName>
        <fullName evidence="6">S9 family peptidase</fullName>
    </submittedName>
</protein>
<dbReference type="Pfam" id="PF02897">
    <property type="entry name" value="Peptidase_S9_N"/>
    <property type="match status" value="1"/>
</dbReference>
<dbReference type="Gene3D" id="3.40.50.1820">
    <property type="entry name" value="alpha/beta hydrolase"/>
    <property type="match status" value="1"/>
</dbReference>